<evidence type="ECO:0000313" key="1">
    <source>
        <dbReference type="EMBL" id="THU86583.1"/>
    </source>
</evidence>
<reference evidence="1 2" key="1">
    <citation type="journal article" date="2019" name="Nat. Ecol. Evol.">
        <title>Megaphylogeny resolves global patterns of mushroom evolution.</title>
        <authorList>
            <person name="Varga T."/>
            <person name="Krizsan K."/>
            <person name="Foldi C."/>
            <person name="Dima B."/>
            <person name="Sanchez-Garcia M."/>
            <person name="Sanchez-Ramirez S."/>
            <person name="Szollosi G.J."/>
            <person name="Szarkandi J.G."/>
            <person name="Papp V."/>
            <person name="Albert L."/>
            <person name="Andreopoulos W."/>
            <person name="Angelini C."/>
            <person name="Antonin V."/>
            <person name="Barry K.W."/>
            <person name="Bougher N.L."/>
            <person name="Buchanan P."/>
            <person name="Buyck B."/>
            <person name="Bense V."/>
            <person name="Catcheside P."/>
            <person name="Chovatia M."/>
            <person name="Cooper J."/>
            <person name="Damon W."/>
            <person name="Desjardin D."/>
            <person name="Finy P."/>
            <person name="Geml J."/>
            <person name="Haridas S."/>
            <person name="Hughes K."/>
            <person name="Justo A."/>
            <person name="Karasinski D."/>
            <person name="Kautmanova I."/>
            <person name="Kiss B."/>
            <person name="Kocsube S."/>
            <person name="Kotiranta H."/>
            <person name="LaButti K.M."/>
            <person name="Lechner B.E."/>
            <person name="Liimatainen K."/>
            <person name="Lipzen A."/>
            <person name="Lukacs Z."/>
            <person name="Mihaltcheva S."/>
            <person name="Morgado L.N."/>
            <person name="Niskanen T."/>
            <person name="Noordeloos M.E."/>
            <person name="Ohm R.A."/>
            <person name="Ortiz-Santana B."/>
            <person name="Ovrebo C."/>
            <person name="Racz N."/>
            <person name="Riley R."/>
            <person name="Savchenko A."/>
            <person name="Shiryaev A."/>
            <person name="Soop K."/>
            <person name="Spirin V."/>
            <person name="Szebenyi C."/>
            <person name="Tomsovsky M."/>
            <person name="Tulloss R.E."/>
            <person name="Uehling J."/>
            <person name="Grigoriev I.V."/>
            <person name="Vagvolgyi C."/>
            <person name="Papp T."/>
            <person name="Martin F.M."/>
            <person name="Miettinen O."/>
            <person name="Hibbett D.S."/>
            <person name="Nagy L.G."/>
        </authorList>
    </citation>
    <scope>NUCLEOTIDE SEQUENCE [LARGE SCALE GENOMIC DNA]</scope>
    <source>
        <strain evidence="1 2">CBS 962.96</strain>
    </source>
</reference>
<organism evidence="1 2">
    <name type="scientific">Dendrothele bispora (strain CBS 962.96)</name>
    <dbReference type="NCBI Taxonomy" id="1314807"/>
    <lineage>
        <taxon>Eukaryota</taxon>
        <taxon>Fungi</taxon>
        <taxon>Dikarya</taxon>
        <taxon>Basidiomycota</taxon>
        <taxon>Agaricomycotina</taxon>
        <taxon>Agaricomycetes</taxon>
        <taxon>Agaricomycetidae</taxon>
        <taxon>Agaricales</taxon>
        <taxon>Agaricales incertae sedis</taxon>
        <taxon>Dendrothele</taxon>
    </lineage>
</organism>
<protein>
    <submittedName>
        <fullName evidence="1">Uncharacterized protein</fullName>
    </submittedName>
</protein>
<name>A0A4S8LD68_DENBC</name>
<keyword evidence="2" id="KW-1185">Reference proteome</keyword>
<gene>
    <name evidence="1" type="ORF">K435DRAFT_363141</name>
</gene>
<proteinExistence type="predicted"/>
<accession>A0A4S8LD68</accession>
<sequence length="159" mass="17837">MVHLPPPQTQHPPHPSTQVAAVNAPTHTPQLNTTIKHNPFVNPNSTALPILVIPKITVNSLFKNFSEGYRLTQKHEMRFNLPRSLPLSIRVFPKLCLTRSPTRTTLVVPRTVLMCRRYPPLSLLGPTSPPRPLPLPQLRLTHHLPLTPRQLASALPTPR</sequence>
<dbReference type="EMBL" id="ML179491">
    <property type="protein sequence ID" value="THU86583.1"/>
    <property type="molecule type" value="Genomic_DNA"/>
</dbReference>
<dbReference type="Proteomes" id="UP000297245">
    <property type="component" value="Unassembled WGS sequence"/>
</dbReference>
<evidence type="ECO:0000313" key="2">
    <source>
        <dbReference type="Proteomes" id="UP000297245"/>
    </source>
</evidence>
<dbReference type="AlphaFoldDB" id="A0A4S8LD68"/>